<gene>
    <name evidence="2" type="ORF">FDY95_08400</name>
</gene>
<dbReference type="Proteomes" id="UP000305517">
    <property type="component" value="Unassembled WGS sequence"/>
</dbReference>
<proteinExistence type="predicted"/>
<evidence type="ECO:0000313" key="3">
    <source>
        <dbReference type="Proteomes" id="UP000305517"/>
    </source>
</evidence>
<dbReference type="AlphaFoldDB" id="A0A5R8WTA5"/>
<evidence type="ECO:0000313" key="2">
    <source>
        <dbReference type="EMBL" id="TLM94037.1"/>
    </source>
</evidence>
<keyword evidence="3" id="KW-1185">Reference proteome</keyword>
<keyword evidence="1" id="KW-1133">Transmembrane helix</keyword>
<keyword evidence="1" id="KW-0812">Transmembrane</keyword>
<evidence type="ECO:0008006" key="4">
    <source>
        <dbReference type="Google" id="ProtNLM"/>
    </source>
</evidence>
<keyword evidence="1" id="KW-0472">Membrane</keyword>
<feature type="transmembrane region" description="Helical" evidence="1">
    <location>
        <begin position="35"/>
        <end position="52"/>
    </location>
</feature>
<evidence type="ECO:0000256" key="1">
    <source>
        <dbReference type="SAM" id="Phobius"/>
    </source>
</evidence>
<dbReference type="OrthoDB" id="853672at2"/>
<sequence length="155" mass="16480">MNTAHLHLLLNHSPIFASLFGLILLLIAVLRRHEALINAGLVTLVVAALLTIPTQLTGEGAEEVVEHRPGVTHALIHEHEEAAELSLWAMEATGLLALVSLLARRRGAARAPLFTYLTLAGAVASFGLLARTGNLGGQIMHPEARPDFVAPVDAD</sequence>
<feature type="transmembrane region" description="Helical" evidence="1">
    <location>
        <begin position="111"/>
        <end position="130"/>
    </location>
</feature>
<feature type="transmembrane region" description="Helical" evidence="1">
    <location>
        <begin position="12"/>
        <end position="30"/>
    </location>
</feature>
<dbReference type="RefSeq" id="WP_138076639.1">
    <property type="nucleotide sequence ID" value="NZ_VAJM01000003.1"/>
</dbReference>
<accession>A0A5R8WTA5</accession>
<protein>
    <recommendedName>
        <fullName evidence="4">DUF2231 domain-containing protein</fullName>
    </recommendedName>
</protein>
<dbReference type="EMBL" id="VAJM01000003">
    <property type="protein sequence ID" value="TLM94037.1"/>
    <property type="molecule type" value="Genomic_DNA"/>
</dbReference>
<reference evidence="2 3" key="1">
    <citation type="submission" date="2019-05" db="EMBL/GenBank/DDBJ databases">
        <title>Hymenobacter edaphi sp. nov., isolated from abandoned arsenic-contaminated farmland soil.</title>
        <authorList>
            <person name="Nie L."/>
        </authorList>
    </citation>
    <scope>NUCLEOTIDE SEQUENCE [LARGE SCALE GENOMIC DNA]</scope>
    <source>
        <strain evidence="2 3">1-3-3-8</strain>
    </source>
</reference>
<comment type="caution">
    <text evidence="2">The sequence shown here is derived from an EMBL/GenBank/DDBJ whole genome shotgun (WGS) entry which is preliminary data.</text>
</comment>
<organism evidence="2 3">
    <name type="scientific">Hymenobacter jeollabukensis</name>
    <dbReference type="NCBI Taxonomy" id="2025313"/>
    <lineage>
        <taxon>Bacteria</taxon>
        <taxon>Pseudomonadati</taxon>
        <taxon>Bacteroidota</taxon>
        <taxon>Cytophagia</taxon>
        <taxon>Cytophagales</taxon>
        <taxon>Hymenobacteraceae</taxon>
        <taxon>Hymenobacter</taxon>
    </lineage>
</organism>
<name>A0A5R8WTA5_9BACT</name>